<dbReference type="AlphaFoldDB" id="A0A329R3Q4"/>
<keyword evidence="4 6" id="KW-1133">Transmembrane helix</keyword>
<dbReference type="Pfam" id="PF00482">
    <property type="entry name" value="T2SSF"/>
    <property type="match status" value="1"/>
</dbReference>
<dbReference type="EMBL" id="QMIG01000001">
    <property type="protein sequence ID" value="RAW18679.1"/>
    <property type="molecule type" value="Genomic_DNA"/>
</dbReference>
<dbReference type="RefSeq" id="WP_112256330.1">
    <property type="nucleotide sequence ID" value="NZ_QMIG01000001.1"/>
</dbReference>
<comment type="subcellular location">
    <subcellularLocation>
        <location evidence="1">Cell membrane</location>
        <topology evidence="1">Multi-pass membrane protein</topology>
    </subcellularLocation>
</comment>
<dbReference type="Proteomes" id="UP000250462">
    <property type="component" value="Unassembled WGS sequence"/>
</dbReference>
<reference evidence="8 9" key="1">
    <citation type="submission" date="2018-06" db="EMBL/GenBank/DDBJ databases">
        <title>Phytoactinopolyspora halophila sp. nov., a novel halophilic actinomycete isolated from a saline soil in China.</title>
        <authorList>
            <person name="Tang S.-K."/>
        </authorList>
    </citation>
    <scope>NUCLEOTIDE SEQUENCE [LARGE SCALE GENOMIC DNA]</scope>
    <source>
        <strain evidence="8 9">YIM 96934</strain>
    </source>
</reference>
<evidence type="ECO:0000256" key="2">
    <source>
        <dbReference type="ARBA" id="ARBA00022475"/>
    </source>
</evidence>
<protein>
    <submittedName>
        <fullName evidence="8">Pilus assembly protein TadB</fullName>
    </submittedName>
</protein>
<evidence type="ECO:0000256" key="3">
    <source>
        <dbReference type="ARBA" id="ARBA00022692"/>
    </source>
</evidence>
<evidence type="ECO:0000256" key="5">
    <source>
        <dbReference type="ARBA" id="ARBA00023136"/>
    </source>
</evidence>
<keyword evidence="9" id="KW-1185">Reference proteome</keyword>
<name>A0A329R3Q4_9ACTN</name>
<feature type="domain" description="Type II secretion system protein GspF" evidence="7">
    <location>
        <begin position="177"/>
        <end position="301"/>
    </location>
</feature>
<proteinExistence type="predicted"/>
<keyword evidence="5 6" id="KW-0472">Membrane</keyword>
<feature type="transmembrane region" description="Helical" evidence="6">
    <location>
        <begin position="110"/>
        <end position="129"/>
    </location>
</feature>
<organism evidence="8 9">
    <name type="scientific">Phytoactinopolyspora halophila</name>
    <dbReference type="NCBI Taxonomy" id="1981511"/>
    <lineage>
        <taxon>Bacteria</taxon>
        <taxon>Bacillati</taxon>
        <taxon>Actinomycetota</taxon>
        <taxon>Actinomycetes</taxon>
        <taxon>Jiangellales</taxon>
        <taxon>Jiangellaceae</taxon>
        <taxon>Phytoactinopolyspora</taxon>
    </lineage>
</organism>
<evidence type="ECO:0000256" key="1">
    <source>
        <dbReference type="ARBA" id="ARBA00004651"/>
    </source>
</evidence>
<gene>
    <name evidence="8" type="ORF">DPM12_00980</name>
</gene>
<evidence type="ECO:0000313" key="9">
    <source>
        <dbReference type="Proteomes" id="UP000250462"/>
    </source>
</evidence>
<feature type="transmembrane region" description="Helical" evidence="6">
    <location>
        <begin position="285"/>
        <end position="306"/>
    </location>
</feature>
<evidence type="ECO:0000256" key="4">
    <source>
        <dbReference type="ARBA" id="ARBA00022989"/>
    </source>
</evidence>
<accession>A0A329R3Q4</accession>
<feature type="transmembrane region" description="Helical" evidence="6">
    <location>
        <begin position="135"/>
        <end position="154"/>
    </location>
</feature>
<evidence type="ECO:0000313" key="8">
    <source>
        <dbReference type="EMBL" id="RAW18679.1"/>
    </source>
</evidence>
<dbReference type="PANTHER" id="PTHR35007">
    <property type="entry name" value="INTEGRAL MEMBRANE PROTEIN-RELATED"/>
    <property type="match status" value="1"/>
</dbReference>
<keyword evidence="2" id="KW-1003">Cell membrane</keyword>
<comment type="caution">
    <text evidence="8">The sequence shown here is derived from an EMBL/GenBank/DDBJ whole genome shotgun (WGS) entry which is preliminary data.</text>
</comment>
<dbReference type="OrthoDB" id="5185234at2"/>
<evidence type="ECO:0000256" key="6">
    <source>
        <dbReference type="SAM" id="Phobius"/>
    </source>
</evidence>
<dbReference type="InterPro" id="IPR018076">
    <property type="entry name" value="T2SS_GspF_dom"/>
</dbReference>
<sequence>MSAVTTGALIGAGVGTGMLLIWSRLPFRNRPSLHERLAPYVGDRADEHVERALAEPVFTPFPTLERIVRPYVVRAASWLERLLGGGASVRRRLEQAGREQTLHEFRIQQLLWAATTAAGGIAVSLLLLASGYTGSPILLLAFSLAAAIAGVIAYDHRLSAAVRERERRIMAEFPTVADLLALSVAAGDGPVKALERVVWASRGELAGELRRALSDARAGSGLVEALDRIAQRTNLTSLARFVDGIAVAVERGTPLADVLRAQASDVREQRKRTLMAIGGRKEISMMIPIVFIVMPVTILFALYPGVVQISTVVP</sequence>
<feature type="transmembrane region" description="Helical" evidence="6">
    <location>
        <begin position="6"/>
        <end position="27"/>
    </location>
</feature>
<dbReference type="PANTHER" id="PTHR35007:SF2">
    <property type="entry name" value="PILUS ASSEMBLE PROTEIN"/>
    <property type="match status" value="1"/>
</dbReference>
<evidence type="ECO:0000259" key="7">
    <source>
        <dbReference type="Pfam" id="PF00482"/>
    </source>
</evidence>
<keyword evidence="3 6" id="KW-0812">Transmembrane</keyword>
<dbReference type="GO" id="GO:0005886">
    <property type="term" value="C:plasma membrane"/>
    <property type="evidence" value="ECO:0007669"/>
    <property type="project" value="UniProtKB-SubCell"/>
</dbReference>